<evidence type="ECO:0000313" key="1">
    <source>
        <dbReference type="EMBL" id="RPD99958.1"/>
    </source>
</evidence>
<proteinExistence type="predicted"/>
<reference evidence="1 2" key="1">
    <citation type="submission" date="2018-11" db="EMBL/GenBank/DDBJ databases">
        <title>Aureibaculum marinum gen. nov., sp. nov., a member of the family Flavobacteriaceae isolated from the Bohai Sea.</title>
        <authorList>
            <person name="Ji X."/>
        </authorList>
    </citation>
    <scope>NUCLEOTIDE SEQUENCE [LARGE SCALE GENOMIC DNA]</scope>
    <source>
        <strain evidence="1 2">BH-SD17</strain>
    </source>
</reference>
<dbReference type="AlphaFoldDB" id="A0A3N4P0I4"/>
<evidence type="ECO:0000313" key="2">
    <source>
        <dbReference type="Proteomes" id="UP000270856"/>
    </source>
</evidence>
<keyword evidence="2" id="KW-1185">Reference proteome</keyword>
<protein>
    <submittedName>
        <fullName evidence="1">Uncharacterized protein</fullName>
    </submittedName>
</protein>
<dbReference type="Proteomes" id="UP000270856">
    <property type="component" value="Unassembled WGS sequence"/>
</dbReference>
<dbReference type="EMBL" id="RPFJ01000002">
    <property type="protein sequence ID" value="RPD99958.1"/>
    <property type="molecule type" value="Genomic_DNA"/>
</dbReference>
<comment type="caution">
    <text evidence="1">The sequence shown here is derived from an EMBL/GenBank/DDBJ whole genome shotgun (WGS) entry which is preliminary data.</text>
</comment>
<dbReference type="RefSeq" id="WP_148084076.1">
    <property type="nucleotide sequence ID" value="NZ_RPFJ01000002.1"/>
</dbReference>
<name>A0A3N4P0I4_9FLAO</name>
<accession>A0A3N4P0I4</accession>
<organism evidence="1 2">
    <name type="scientific">Aureibaculum marinum</name>
    <dbReference type="NCBI Taxonomy" id="2487930"/>
    <lineage>
        <taxon>Bacteria</taxon>
        <taxon>Pseudomonadati</taxon>
        <taxon>Bacteroidota</taxon>
        <taxon>Flavobacteriia</taxon>
        <taxon>Flavobacteriales</taxon>
        <taxon>Flavobacteriaceae</taxon>
        <taxon>Aureibaculum</taxon>
    </lineage>
</organism>
<dbReference type="OrthoDB" id="1452502at2"/>
<sequence length="102" mass="11694">MKTSPFKNSITYLFLVLFLSMKLIGLHTLSHSDDKDHSLDCTICDHIISHNLTPVITTDIDDYEIENVEFVVQKEINNNYCFIASSSIESDQLFSRPPPQFI</sequence>
<gene>
    <name evidence="1" type="ORF">EGM88_01455</name>
</gene>